<dbReference type="OrthoDB" id="6376138at2759"/>
<dbReference type="SMART" id="SM00020">
    <property type="entry name" value="Tryp_SPc"/>
    <property type="match status" value="1"/>
</dbReference>
<dbReference type="AlphaFoldDB" id="A0A6V7X1C9"/>
<accession>A0A6V7X1C9</accession>
<evidence type="ECO:0000256" key="1">
    <source>
        <dbReference type="ARBA" id="ARBA00023157"/>
    </source>
</evidence>
<dbReference type="PROSITE" id="PS50240">
    <property type="entry name" value="TRYPSIN_DOM"/>
    <property type="match status" value="1"/>
</dbReference>
<reference evidence="5 6" key="1">
    <citation type="submission" date="2020-08" db="EMBL/GenBank/DDBJ databases">
        <authorList>
            <person name="Koutsovoulos G."/>
            <person name="Danchin GJ E."/>
        </authorList>
    </citation>
    <scope>NUCLEOTIDE SEQUENCE [LARGE SCALE GENOMIC DNA]</scope>
</reference>
<gene>
    <name evidence="5" type="ORF">MENT_LOCUS45988</name>
</gene>
<feature type="domain" description="Peptidase S1" evidence="4">
    <location>
        <begin position="52"/>
        <end position="327"/>
    </location>
</feature>
<dbReference type="GO" id="GO:0006508">
    <property type="term" value="P:proteolysis"/>
    <property type="evidence" value="ECO:0007669"/>
    <property type="project" value="InterPro"/>
</dbReference>
<dbReference type="CDD" id="cd00190">
    <property type="entry name" value="Tryp_SPc"/>
    <property type="match status" value="1"/>
</dbReference>
<dbReference type="Gene3D" id="2.40.10.10">
    <property type="entry name" value="Trypsin-like serine proteases"/>
    <property type="match status" value="1"/>
</dbReference>
<dbReference type="PRINTS" id="PR00722">
    <property type="entry name" value="CHYMOTRYPSIN"/>
</dbReference>
<evidence type="ECO:0000313" key="5">
    <source>
        <dbReference type="EMBL" id="CAD2193059.1"/>
    </source>
</evidence>
<dbReference type="InterPro" id="IPR009003">
    <property type="entry name" value="Peptidase_S1_PA"/>
</dbReference>
<feature type="signal peptide" evidence="3">
    <location>
        <begin position="1"/>
        <end position="22"/>
    </location>
</feature>
<dbReference type="GO" id="GO:0004252">
    <property type="term" value="F:serine-type endopeptidase activity"/>
    <property type="evidence" value="ECO:0007669"/>
    <property type="project" value="InterPro"/>
</dbReference>
<dbReference type="Proteomes" id="UP000580250">
    <property type="component" value="Unassembled WGS sequence"/>
</dbReference>
<dbReference type="InterPro" id="IPR001254">
    <property type="entry name" value="Trypsin_dom"/>
</dbReference>
<dbReference type="InterPro" id="IPR051487">
    <property type="entry name" value="Ser/Thr_Proteases_Immune/Dev"/>
</dbReference>
<keyword evidence="3" id="KW-0732">Signal</keyword>
<sequence length="394" mass="44359">MFTSLINIYFFAVFSLPLGIFTQYDYNTCLNECGMASEILPKEREQQPLYKIYGGSPININTFPFVALLYAQKSDCSFSVSCTAVILSNRYVITAEHCLEYPISKMSECGIEDEYIDEDLDQTFNPNEISIFPGVSSISEAKESGDAFKVKTIKRFSSNIEYGNRQFIDIAILELNEELTFSETIRPVCVAKSFSEQMGQRGFFVGFGRTSDSHQRPPSSGDRMLNSNQLNEVTLSFASSKFCENLHPRNKKDYICAGSKFRGLSSGDSGGPILINQNGRYFAVGLASFTDGVIGENLTETALQKDVAPDIFSRLSVFCQWIQNKTNVECKEIEAEIPSACRDRAETIYQSYIGVDRNVDSNKDIQYHSNIETTKKNEKGWFERTKESLYSIFG</sequence>
<evidence type="ECO:0000256" key="2">
    <source>
        <dbReference type="ARBA" id="ARBA00024195"/>
    </source>
</evidence>
<dbReference type="SUPFAM" id="SSF50494">
    <property type="entry name" value="Trypsin-like serine proteases"/>
    <property type="match status" value="1"/>
</dbReference>
<evidence type="ECO:0000256" key="3">
    <source>
        <dbReference type="SAM" id="SignalP"/>
    </source>
</evidence>
<evidence type="ECO:0000259" key="4">
    <source>
        <dbReference type="PROSITE" id="PS50240"/>
    </source>
</evidence>
<dbReference type="InterPro" id="IPR043504">
    <property type="entry name" value="Peptidase_S1_PA_chymotrypsin"/>
</dbReference>
<evidence type="ECO:0000313" key="6">
    <source>
        <dbReference type="Proteomes" id="UP000580250"/>
    </source>
</evidence>
<dbReference type="Pfam" id="PF00089">
    <property type="entry name" value="Trypsin"/>
    <property type="match status" value="1"/>
</dbReference>
<dbReference type="PANTHER" id="PTHR24256">
    <property type="entry name" value="TRYPTASE-RELATED"/>
    <property type="match status" value="1"/>
</dbReference>
<organism evidence="5 6">
    <name type="scientific">Meloidogyne enterolobii</name>
    <name type="common">Root-knot nematode worm</name>
    <name type="synonym">Meloidogyne mayaguensis</name>
    <dbReference type="NCBI Taxonomy" id="390850"/>
    <lineage>
        <taxon>Eukaryota</taxon>
        <taxon>Metazoa</taxon>
        <taxon>Ecdysozoa</taxon>
        <taxon>Nematoda</taxon>
        <taxon>Chromadorea</taxon>
        <taxon>Rhabditida</taxon>
        <taxon>Tylenchina</taxon>
        <taxon>Tylenchomorpha</taxon>
        <taxon>Tylenchoidea</taxon>
        <taxon>Meloidogynidae</taxon>
        <taxon>Meloidogyninae</taxon>
        <taxon>Meloidogyne</taxon>
    </lineage>
</organism>
<name>A0A6V7X1C9_MELEN</name>
<proteinExistence type="inferred from homology"/>
<comment type="caution">
    <text evidence="5">The sequence shown here is derived from an EMBL/GenBank/DDBJ whole genome shotgun (WGS) entry which is preliminary data.</text>
</comment>
<protein>
    <recommendedName>
        <fullName evidence="4">Peptidase S1 domain-containing protein</fullName>
    </recommendedName>
</protein>
<comment type="similarity">
    <text evidence="2">Belongs to the peptidase S1 family. CLIP subfamily.</text>
</comment>
<feature type="chain" id="PRO_5027608662" description="Peptidase S1 domain-containing protein" evidence="3">
    <location>
        <begin position="23"/>
        <end position="394"/>
    </location>
</feature>
<dbReference type="InterPro" id="IPR001314">
    <property type="entry name" value="Peptidase_S1A"/>
</dbReference>
<dbReference type="EMBL" id="CAJEWN010001000">
    <property type="protein sequence ID" value="CAD2193059.1"/>
    <property type="molecule type" value="Genomic_DNA"/>
</dbReference>
<keyword evidence="1" id="KW-1015">Disulfide bond</keyword>